<dbReference type="GO" id="GO:0016020">
    <property type="term" value="C:membrane"/>
    <property type="evidence" value="ECO:0007669"/>
    <property type="project" value="InterPro"/>
</dbReference>
<dbReference type="GO" id="GO:0004190">
    <property type="term" value="F:aspartic-type endopeptidase activity"/>
    <property type="evidence" value="ECO:0007669"/>
    <property type="project" value="InterPro"/>
</dbReference>
<comment type="caution">
    <text evidence="3">The sequence shown here is derived from an EMBL/GenBank/DDBJ whole genome shotgun (WGS) entry which is preliminary data.</text>
</comment>
<dbReference type="RefSeq" id="WP_117888744.1">
    <property type="nucleotide sequence ID" value="NZ_BHGK01000001.1"/>
</dbReference>
<evidence type="ECO:0000313" key="4">
    <source>
        <dbReference type="Proteomes" id="UP000265643"/>
    </source>
</evidence>
<accession>A0A391P0V4</accession>
<dbReference type="Proteomes" id="UP000265643">
    <property type="component" value="Unassembled WGS sequence"/>
</dbReference>
<keyword evidence="4" id="KW-1185">Reference proteome</keyword>
<dbReference type="Gene3D" id="1.20.120.1220">
    <property type="match status" value="1"/>
</dbReference>
<feature type="transmembrane region" description="Helical" evidence="1">
    <location>
        <begin position="81"/>
        <end position="110"/>
    </location>
</feature>
<feature type="transmembrane region" description="Helical" evidence="1">
    <location>
        <begin position="26"/>
        <end position="44"/>
    </location>
</feature>
<organism evidence="3 4">
    <name type="scientific">Mediterraneibacter butyricigenes</name>
    <dbReference type="NCBI Taxonomy" id="2316025"/>
    <lineage>
        <taxon>Bacteria</taxon>
        <taxon>Bacillati</taxon>
        <taxon>Bacillota</taxon>
        <taxon>Clostridia</taxon>
        <taxon>Lachnospirales</taxon>
        <taxon>Lachnospiraceae</taxon>
        <taxon>Mediterraneibacter</taxon>
    </lineage>
</organism>
<dbReference type="Pfam" id="PF01478">
    <property type="entry name" value="Peptidase_A24"/>
    <property type="match status" value="1"/>
</dbReference>
<name>A0A391P0V4_9FIRM</name>
<gene>
    <name evidence="3" type="ORF">KGMB01110_13130</name>
</gene>
<evidence type="ECO:0000313" key="3">
    <source>
        <dbReference type="EMBL" id="GCA66877.1"/>
    </source>
</evidence>
<proteinExistence type="predicted"/>
<evidence type="ECO:0000256" key="1">
    <source>
        <dbReference type="SAM" id="Phobius"/>
    </source>
</evidence>
<dbReference type="InterPro" id="IPR000045">
    <property type="entry name" value="Prepilin_IV_endopep_pep"/>
</dbReference>
<protein>
    <recommendedName>
        <fullName evidence="2">Prepilin type IV endopeptidase peptidase domain-containing protein</fullName>
    </recommendedName>
</protein>
<sequence length="141" mass="15883">MYTLTKQIAAVLLILGSIRDIRKRSLPVWTLYAVEIFVMIWGVWKQEVVWWEIAGGILIGAVFLGISKWTGEALGYADSGLILILGSYLGMWQLMILLLIAFSVAAFYAAMGMVIGNFHRKFSVPFIPFLTLGYLWVVFLC</sequence>
<evidence type="ECO:0000259" key="2">
    <source>
        <dbReference type="Pfam" id="PF01478"/>
    </source>
</evidence>
<reference evidence="4" key="1">
    <citation type="submission" date="2018-09" db="EMBL/GenBank/DDBJ databases">
        <title>Draft Genome Sequence of Mediterraneibacter sp. KCTC 15684.</title>
        <authorList>
            <person name="Kim J.S."/>
            <person name="Han K.I."/>
            <person name="Suh M.K."/>
            <person name="Lee K.C."/>
            <person name="Eom M.K."/>
            <person name="Lee J.H."/>
            <person name="Park S.H."/>
            <person name="Kang S.W."/>
            <person name="Park J.E."/>
            <person name="Oh B.S."/>
            <person name="Yu S.Y."/>
            <person name="Choi S.H."/>
            <person name="Lee D.H."/>
            <person name="Yoon H."/>
            <person name="Kim B."/>
            <person name="Yang S.J."/>
            <person name="Lee J.S."/>
        </authorList>
    </citation>
    <scope>NUCLEOTIDE SEQUENCE [LARGE SCALE GENOMIC DNA]</scope>
    <source>
        <strain evidence="4">KCTC 15684</strain>
    </source>
</reference>
<feature type="transmembrane region" description="Helical" evidence="1">
    <location>
        <begin position="122"/>
        <end position="140"/>
    </location>
</feature>
<dbReference type="EMBL" id="BHGK01000001">
    <property type="protein sequence ID" value="GCA66877.1"/>
    <property type="molecule type" value="Genomic_DNA"/>
</dbReference>
<keyword evidence="1" id="KW-0472">Membrane</keyword>
<feature type="domain" description="Prepilin type IV endopeptidase peptidase" evidence="2">
    <location>
        <begin position="9"/>
        <end position="109"/>
    </location>
</feature>
<feature type="transmembrane region" description="Helical" evidence="1">
    <location>
        <begin position="50"/>
        <end position="69"/>
    </location>
</feature>
<keyword evidence="1" id="KW-1133">Transmembrane helix</keyword>
<dbReference type="AlphaFoldDB" id="A0A391P0V4"/>
<keyword evidence="1" id="KW-0812">Transmembrane</keyword>